<reference evidence="1 2" key="1">
    <citation type="submission" date="2024-04" db="EMBL/GenBank/DDBJ databases">
        <title>Tritrichomonas musculus Genome.</title>
        <authorList>
            <person name="Alves-Ferreira E."/>
            <person name="Grigg M."/>
            <person name="Lorenzi H."/>
            <person name="Galac M."/>
        </authorList>
    </citation>
    <scope>NUCLEOTIDE SEQUENCE [LARGE SCALE GENOMIC DNA]</scope>
    <source>
        <strain evidence="1 2">EAF2021</strain>
    </source>
</reference>
<gene>
    <name evidence="1" type="ORF">M9Y10_000887</name>
</gene>
<proteinExistence type="predicted"/>
<evidence type="ECO:0000313" key="2">
    <source>
        <dbReference type="Proteomes" id="UP001470230"/>
    </source>
</evidence>
<accession>A0ABR2L8L4</accession>
<dbReference type="EMBL" id="JAPFFF010000001">
    <property type="protein sequence ID" value="KAK8898595.1"/>
    <property type="molecule type" value="Genomic_DNA"/>
</dbReference>
<comment type="caution">
    <text evidence="1">The sequence shown here is derived from an EMBL/GenBank/DDBJ whole genome shotgun (WGS) entry which is preliminary data.</text>
</comment>
<name>A0ABR2L8L4_9EUKA</name>
<evidence type="ECO:0000313" key="1">
    <source>
        <dbReference type="EMBL" id="KAK8898595.1"/>
    </source>
</evidence>
<protein>
    <submittedName>
        <fullName evidence="1">Uncharacterized protein</fullName>
    </submittedName>
</protein>
<sequence length="175" mass="20680">MDEIRKPIPLCNLSYFEDYYQTCQNFTEYAQSYINLLLSNETIGTFASEGIIKMALDMGIPIAKALTNKFSELLSTAYKNLIPIVKEFEQFQNISFPEQVNFANVFEKSFSILDQFISLIDYISPQIAKILPAFNEYYPRFIEKTHKVFNVFITDQDIRDRRKRNFHIYKTFSYH</sequence>
<dbReference type="Proteomes" id="UP001470230">
    <property type="component" value="Unassembled WGS sequence"/>
</dbReference>
<organism evidence="1 2">
    <name type="scientific">Tritrichomonas musculus</name>
    <dbReference type="NCBI Taxonomy" id="1915356"/>
    <lineage>
        <taxon>Eukaryota</taxon>
        <taxon>Metamonada</taxon>
        <taxon>Parabasalia</taxon>
        <taxon>Tritrichomonadida</taxon>
        <taxon>Tritrichomonadidae</taxon>
        <taxon>Tritrichomonas</taxon>
    </lineage>
</organism>
<keyword evidence="2" id="KW-1185">Reference proteome</keyword>